<dbReference type="EMBL" id="QNVT01000005">
    <property type="protein sequence ID" value="REC62956.1"/>
    <property type="molecule type" value="Genomic_DNA"/>
</dbReference>
<dbReference type="Pfam" id="PF01381">
    <property type="entry name" value="HTH_3"/>
    <property type="match status" value="1"/>
</dbReference>
<dbReference type="InterPro" id="IPR010982">
    <property type="entry name" value="Lambda_DNA-bd_dom_sf"/>
</dbReference>
<sequence length="128" mass="14679">MTVMIGNKIKNIRELKNFTQEYMAEKLDISQAAYSKLEKGDIKVSSEKLCQIAKILDVNPEDITSFDSQKYFNSFNNVKGSNNGSIIIGADETELIKKLYEDKISLLEKLLNNTEKELKNYKTRYGEL</sequence>
<dbReference type="SMART" id="SM00530">
    <property type="entry name" value="HTH_XRE"/>
    <property type="match status" value="1"/>
</dbReference>
<keyword evidence="2" id="KW-0175">Coiled coil</keyword>
<evidence type="ECO:0000256" key="2">
    <source>
        <dbReference type="SAM" id="Coils"/>
    </source>
</evidence>
<dbReference type="Gene3D" id="1.10.260.40">
    <property type="entry name" value="lambda repressor-like DNA-binding domains"/>
    <property type="match status" value="1"/>
</dbReference>
<dbReference type="InterPro" id="IPR001387">
    <property type="entry name" value="Cro/C1-type_HTH"/>
</dbReference>
<dbReference type="SUPFAM" id="SSF47413">
    <property type="entry name" value="lambda repressor-like DNA-binding domains"/>
    <property type="match status" value="1"/>
</dbReference>
<dbReference type="PANTHER" id="PTHR46558:SF11">
    <property type="entry name" value="HTH-TYPE TRANSCRIPTIONAL REGULATOR XRE"/>
    <property type="match status" value="1"/>
</dbReference>
<evidence type="ECO:0000259" key="3">
    <source>
        <dbReference type="PROSITE" id="PS50943"/>
    </source>
</evidence>
<name>A0A3D9CBI2_9FLAO</name>
<dbReference type="AlphaFoldDB" id="A0A3D9CBI2"/>
<keyword evidence="5" id="KW-1185">Reference proteome</keyword>
<dbReference type="PROSITE" id="PS50943">
    <property type="entry name" value="HTH_CROC1"/>
    <property type="match status" value="1"/>
</dbReference>
<evidence type="ECO:0000313" key="4">
    <source>
        <dbReference type="EMBL" id="REC62956.1"/>
    </source>
</evidence>
<dbReference type="GO" id="GO:0003677">
    <property type="term" value="F:DNA binding"/>
    <property type="evidence" value="ECO:0007669"/>
    <property type="project" value="UniProtKB-KW"/>
</dbReference>
<organism evidence="4 5">
    <name type="scientific">Chryseobacterium pennae</name>
    <dbReference type="NCBI Taxonomy" id="2258962"/>
    <lineage>
        <taxon>Bacteria</taxon>
        <taxon>Pseudomonadati</taxon>
        <taxon>Bacteroidota</taxon>
        <taxon>Flavobacteriia</taxon>
        <taxon>Flavobacteriales</taxon>
        <taxon>Weeksellaceae</taxon>
        <taxon>Chryseobacterium group</taxon>
        <taxon>Chryseobacterium</taxon>
    </lineage>
</organism>
<gene>
    <name evidence="4" type="ORF">DRF65_06890</name>
</gene>
<protein>
    <submittedName>
        <fullName evidence="4">XRE family transcriptional regulator</fullName>
    </submittedName>
</protein>
<proteinExistence type="predicted"/>
<dbReference type="Proteomes" id="UP000256686">
    <property type="component" value="Unassembled WGS sequence"/>
</dbReference>
<dbReference type="PANTHER" id="PTHR46558">
    <property type="entry name" value="TRACRIPTIONAL REGULATORY PROTEIN-RELATED-RELATED"/>
    <property type="match status" value="1"/>
</dbReference>
<feature type="coiled-coil region" evidence="2">
    <location>
        <begin position="97"/>
        <end position="124"/>
    </location>
</feature>
<reference evidence="5" key="1">
    <citation type="submission" date="2018-06" db="EMBL/GenBank/DDBJ databases">
        <authorList>
            <person name="Lum Nde A."/>
            <person name="Hugo C."/>
        </authorList>
    </citation>
    <scope>NUCLEOTIDE SEQUENCE [LARGE SCALE GENOMIC DNA]</scope>
    <source>
        <strain evidence="5">1_F178</strain>
    </source>
</reference>
<feature type="domain" description="HTH cro/C1-type" evidence="3">
    <location>
        <begin position="9"/>
        <end position="63"/>
    </location>
</feature>
<keyword evidence="1" id="KW-0238">DNA-binding</keyword>
<accession>A0A3D9CBI2</accession>
<dbReference type="CDD" id="cd00093">
    <property type="entry name" value="HTH_XRE"/>
    <property type="match status" value="1"/>
</dbReference>
<comment type="caution">
    <text evidence="4">The sequence shown here is derived from an EMBL/GenBank/DDBJ whole genome shotgun (WGS) entry which is preliminary data.</text>
</comment>
<evidence type="ECO:0000256" key="1">
    <source>
        <dbReference type="ARBA" id="ARBA00023125"/>
    </source>
</evidence>
<evidence type="ECO:0000313" key="5">
    <source>
        <dbReference type="Proteomes" id="UP000256686"/>
    </source>
</evidence>